<dbReference type="PIRSF" id="PIRSF036894">
    <property type="entry name" value="PMI_Firm_short"/>
    <property type="match status" value="1"/>
</dbReference>
<organism evidence="6 7">
    <name type="scientific">Acholeplasma hippikon</name>
    <dbReference type="NCBI Taxonomy" id="264636"/>
    <lineage>
        <taxon>Bacteria</taxon>
        <taxon>Bacillati</taxon>
        <taxon>Mycoplasmatota</taxon>
        <taxon>Mollicutes</taxon>
        <taxon>Acholeplasmatales</taxon>
        <taxon>Acholeplasmataceae</taxon>
        <taxon>Acholeplasma</taxon>
    </lineage>
</organism>
<feature type="binding site" evidence="3">
    <location>
        <position position="96"/>
    </location>
    <ligand>
        <name>Zn(2+)</name>
        <dbReference type="ChEBI" id="CHEBI:29105"/>
    </ligand>
</feature>
<dbReference type="EC" id="5.3.1.8" evidence="6"/>
<keyword evidence="2 3" id="KW-0862">Zinc</keyword>
<evidence type="ECO:0000256" key="4">
    <source>
        <dbReference type="PIRSR" id="PIRSR036894-2"/>
    </source>
</evidence>
<name>A0A449BLK9_9MOLU</name>
<keyword evidence="1 3" id="KW-0479">Metal-binding</keyword>
<evidence type="ECO:0000256" key="3">
    <source>
        <dbReference type="PIRSR" id="PIRSR036894-1"/>
    </source>
</evidence>
<dbReference type="InterPro" id="IPR046457">
    <property type="entry name" value="PMI_typeI_cat"/>
</dbReference>
<gene>
    <name evidence="6" type="primary">gmuF_2</name>
    <name evidence="6" type="ORF">NCTC10172_01396</name>
</gene>
<dbReference type="InterPro" id="IPR011051">
    <property type="entry name" value="RmlC_Cupin_sf"/>
</dbReference>
<sequence>MQDILFFSVVLKERLWGGNKLASRYGKKSDKLIGEAWILSGHSEGESVVKNGSFKGRTLNDLYLNEKQLFGASNYEKFPLLIKILDAQKMLSVQVHPNDEYAMKHHHDYGKNECWYILSAKKGANIIYGQKVRSKTDFKDAIDNQKWDEVLNYVPVKKDDFYNVPVGTIHAIGGGIEILEIQQSSDVTYRLYDFDRVDQNGKKRELHIKESLDVIDFDVKRPLIELKKYGDVERLVENKYFTVDKVIPKSEVYVKNGTDLYTILYARKRDVTIVLNGKKYQIKKNKVALLSKDVNEFTILPEGELFIVKERALSLNLMYDMWNMRIYAHFSFFFLIA</sequence>
<dbReference type="GO" id="GO:0004476">
    <property type="term" value="F:mannose-6-phosphate isomerase activity"/>
    <property type="evidence" value="ECO:0007669"/>
    <property type="project" value="UniProtKB-EC"/>
</dbReference>
<dbReference type="Gene3D" id="2.60.120.10">
    <property type="entry name" value="Jelly Rolls"/>
    <property type="match status" value="2"/>
</dbReference>
<protein>
    <submittedName>
        <fullName evidence="6">Probable mannose-6-phosphate isomerase gmuF</fullName>
        <ecNumber evidence="6">5.3.1.8</ecNumber>
    </submittedName>
</protein>
<dbReference type="SUPFAM" id="SSF51182">
    <property type="entry name" value="RmlC-like cupins"/>
    <property type="match status" value="1"/>
</dbReference>
<dbReference type="Proteomes" id="UP000290909">
    <property type="component" value="Chromosome"/>
</dbReference>
<feature type="binding site" evidence="3">
    <location>
        <position position="170"/>
    </location>
    <ligand>
        <name>Zn(2+)</name>
        <dbReference type="ChEBI" id="CHEBI:29105"/>
    </ligand>
</feature>
<dbReference type="InterPro" id="IPR051804">
    <property type="entry name" value="Carb_Metab_Reg_Kinase/Isom"/>
</dbReference>
<evidence type="ECO:0000259" key="5">
    <source>
        <dbReference type="Pfam" id="PF20511"/>
    </source>
</evidence>
<dbReference type="STRING" id="1408416.GCA_000702765_00560"/>
<dbReference type="GO" id="GO:0008270">
    <property type="term" value="F:zinc ion binding"/>
    <property type="evidence" value="ECO:0007669"/>
    <property type="project" value="InterPro"/>
</dbReference>
<evidence type="ECO:0000313" key="6">
    <source>
        <dbReference type="EMBL" id="VEU83321.1"/>
    </source>
</evidence>
<dbReference type="KEGG" id="ahk:NCTC10172_01396"/>
<dbReference type="Pfam" id="PF20511">
    <property type="entry name" value="PMI_typeI_cat"/>
    <property type="match status" value="1"/>
</dbReference>
<dbReference type="GO" id="GO:0005975">
    <property type="term" value="P:carbohydrate metabolic process"/>
    <property type="evidence" value="ECO:0007669"/>
    <property type="project" value="InterPro"/>
</dbReference>
<dbReference type="PANTHER" id="PTHR42742">
    <property type="entry name" value="TRANSCRIPTIONAL REPRESSOR MPRA"/>
    <property type="match status" value="1"/>
</dbReference>
<dbReference type="PANTHER" id="PTHR42742:SF3">
    <property type="entry name" value="FRUCTOKINASE"/>
    <property type="match status" value="1"/>
</dbReference>
<dbReference type="InterPro" id="IPR014628">
    <property type="entry name" value="Man6P_isomerase_Firm_short"/>
</dbReference>
<comment type="cofactor">
    <cofactor evidence="3">
        <name>Zn(2+)</name>
        <dbReference type="ChEBI" id="CHEBI:29105"/>
    </cofactor>
    <text evidence="3">Binds 1 zinc ion per subunit.</text>
</comment>
<evidence type="ECO:0000313" key="7">
    <source>
        <dbReference type="Proteomes" id="UP000290909"/>
    </source>
</evidence>
<evidence type="ECO:0000256" key="1">
    <source>
        <dbReference type="ARBA" id="ARBA00022723"/>
    </source>
</evidence>
<keyword evidence="7" id="KW-1185">Reference proteome</keyword>
<feature type="domain" description="Phosphomannose isomerase type I catalytic" evidence="5">
    <location>
        <begin position="8"/>
        <end position="108"/>
    </location>
</feature>
<evidence type="ECO:0000256" key="2">
    <source>
        <dbReference type="ARBA" id="ARBA00022833"/>
    </source>
</evidence>
<accession>A0A449BLK9</accession>
<feature type="active site" evidence="4">
    <location>
        <position position="190"/>
    </location>
</feature>
<dbReference type="CDD" id="cd07010">
    <property type="entry name" value="cupin_PMI_type_I_N_bac"/>
    <property type="match status" value="1"/>
</dbReference>
<dbReference type="AlphaFoldDB" id="A0A449BLK9"/>
<dbReference type="InterPro" id="IPR014710">
    <property type="entry name" value="RmlC-like_jellyroll"/>
</dbReference>
<keyword evidence="6" id="KW-0413">Isomerase</keyword>
<proteinExistence type="predicted"/>
<feature type="binding site" evidence="3">
    <location>
        <position position="113"/>
    </location>
    <ligand>
        <name>Zn(2+)</name>
        <dbReference type="ChEBI" id="CHEBI:29105"/>
    </ligand>
</feature>
<dbReference type="EMBL" id="LR215050">
    <property type="protein sequence ID" value="VEU83321.1"/>
    <property type="molecule type" value="Genomic_DNA"/>
</dbReference>
<reference evidence="6 7" key="1">
    <citation type="submission" date="2019-01" db="EMBL/GenBank/DDBJ databases">
        <authorList>
            <consortium name="Pathogen Informatics"/>
        </authorList>
    </citation>
    <scope>NUCLEOTIDE SEQUENCE [LARGE SCALE GENOMIC DNA]</scope>
    <source>
        <strain evidence="6 7">NCTC10172</strain>
    </source>
</reference>